<organism evidence="2 3">
    <name type="scientific">Chelatococcus asaccharovorans</name>
    <dbReference type="NCBI Taxonomy" id="28210"/>
    <lineage>
        <taxon>Bacteria</taxon>
        <taxon>Pseudomonadati</taxon>
        <taxon>Pseudomonadota</taxon>
        <taxon>Alphaproteobacteria</taxon>
        <taxon>Hyphomicrobiales</taxon>
        <taxon>Chelatococcaceae</taxon>
        <taxon>Chelatococcus</taxon>
    </lineage>
</organism>
<dbReference type="Pfam" id="PF04314">
    <property type="entry name" value="PCuAC"/>
    <property type="match status" value="1"/>
</dbReference>
<gene>
    <name evidence="2" type="ORF">C7450_101631</name>
</gene>
<evidence type="ECO:0000256" key="1">
    <source>
        <dbReference type="SAM" id="SignalP"/>
    </source>
</evidence>
<evidence type="ECO:0000313" key="3">
    <source>
        <dbReference type="Proteomes" id="UP000248021"/>
    </source>
</evidence>
<proteinExistence type="predicted"/>
<sequence>MVSSAIHRPVVRVLTALALAAPLLVAAQPAAVAHEFKAGNLEVKHPWSRATPPGAKVAGGYFVIVNSGDTADRLISATAEIAGRTEIHEMNVKDGVMTMREMPKGIEVPAKGEVAFQPGSYHVMFLDLKKAPKQGEPFSGTLTFEKAGTVPVSFTVEAIGASPSGKDGHSH</sequence>
<feature type="chain" id="PRO_5016090699" description="Copper(I)-binding protein" evidence="1">
    <location>
        <begin position="27"/>
        <end position="171"/>
    </location>
</feature>
<dbReference type="PANTHER" id="PTHR36302">
    <property type="entry name" value="BLR7088 PROTEIN"/>
    <property type="match status" value="1"/>
</dbReference>
<dbReference type="SUPFAM" id="SSF110087">
    <property type="entry name" value="DR1885-like metal-binding protein"/>
    <property type="match status" value="1"/>
</dbReference>
<dbReference type="AlphaFoldDB" id="A0A2V3UHV1"/>
<dbReference type="Proteomes" id="UP000248021">
    <property type="component" value="Unassembled WGS sequence"/>
</dbReference>
<dbReference type="InterPro" id="IPR007410">
    <property type="entry name" value="LpqE-like"/>
</dbReference>
<accession>A0A2V3UHV1</accession>
<protein>
    <recommendedName>
        <fullName evidence="4">Copper(I)-binding protein</fullName>
    </recommendedName>
</protein>
<dbReference type="EMBL" id="QJJK01000001">
    <property type="protein sequence ID" value="PXW64871.1"/>
    <property type="molecule type" value="Genomic_DNA"/>
</dbReference>
<dbReference type="RefSeq" id="WP_110372897.1">
    <property type="nucleotide sequence ID" value="NZ_JAHBRY010000001.1"/>
</dbReference>
<dbReference type="InterPro" id="IPR058248">
    <property type="entry name" value="Lxx211020-like"/>
</dbReference>
<keyword evidence="1" id="KW-0732">Signal</keyword>
<feature type="signal peptide" evidence="1">
    <location>
        <begin position="1"/>
        <end position="26"/>
    </location>
</feature>
<dbReference type="InterPro" id="IPR036182">
    <property type="entry name" value="PCuAC_sf"/>
</dbReference>
<dbReference type="Gene3D" id="2.60.40.1890">
    <property type="entry name" value="PCu(A)C copper chaperone"/>
    <property type="match status" value="1"/>
</dbReference>
<name>A0A2V3UHV1_9HYPH</name>
<dbReference type="OrthoDB" id="9796962at2"/>
<evidence type="ECO:0000313" key="2">
    <source>
        <dbReference type="EMBL" id="PXW64871.1"/>
    </source>
</evidence>
<keyword evidence="3" id="KW-1185">Reference proteome</keyword>
<comment type="caution">
    <text evidence="2">The sequence shown here is derived from an EMBL/GenBank/DDBJ whole genome shotgun (WGS) entry which is preliminary data.</text>
</comment>
<dbReference type="PANTHER" id="PTHR36302:SF1">
    <property type="entry name" value="COPPER CHAPERONE PCU(A)C"/>
    <property type="match status" value="1"/>
</dbReference>
<reference evidence="2 3" key="1">
    <citation type="submission" date="2018-05" db="EMBL/GenBank/DDBJ databases">
        <title>Genomic Encyclopedia of Type Strains, Phase IV (KMG-IV): sequencing the most valuable type-strain genomes for metagenomic binning, comparative biology and taxonomic classification.</title>
        <authorList>
            <person name="Goeker M."/>
        </authorList>
    </citation>
    <scope>NUCLEOTIDE SEQUENCE [LARGE SCALE GENOMIC DNA]</scope>
    <source>
        <strain evidence="2 3">DSM 6462</strain>
    </source>
</reference>
<evidence type="ECO:0008006" key="4">
    <source>
        <dbReference type="Google" id="ProtNLM"/>
    </source>
</evidence>